<name>A0ABV0UTY6_9TELE</name>
<accession>A0ABV0UTY6</accession>
<proteinExistence type="predicted"/>
<dbReference type="EMBL" id="JAHRIQ010083370">
    <property type="protein sequence ID" value="MEQ2248674.1"/>
    <property type="molecule type" value="Genomic_DNA"/>
</dbReference>
<dbReference type="Proteomes" id="UP001482620">
    <property type="component" value="Unassembled WGS sequence"/>
</dbReference>
<sequence length="100" mass="11277">MNRISRHSPGQTLTESFKVLASDQGAPETPPFGGFPATSHWEMTPAKPRIDLGFARVNSWRGKALFVTSCFHCCTRWIVWCVKALSFDLVSLYCDTSYLF</sequence>
<gene>
    <name evidence="1" type="ORF">ILYODFUR_021361</name>
</gene>
<keyword evidence="2" id="KW-1185">Reference proteome</keyword>
<comment type="caution">
    <text evidence="1">The sequence shown here is derived from an EMBL/GenBank/DDBJ whole genome shotgun (WGS) entry which is preliminary data.</text>
</comment>
<evidence type="ECO:0000313" key="2">
    <source>
        <dbReference type="Proteomes" id="UP001482620"/>
    </source>
</evidence>
<organism evidence="1 2">
    <name type="scientific">Ilyodon furcidens</name>
    <name type="common">goldbreast splitfin</name>
    <dbReference type="NCBI Taxonomy" id="33524"/>
    <lineage>
        <taxon>Eukaryota</taxon>
        <taxon>Metazoa</taxon>
        <taxon>Chordata</taxon>
        <taxon>Craniata</taxon>
        <taxon>Vertebrata</taxon>
        <taxon>Euteleostomi</taxon>
        <taxon>Actinopterygii</taxon>
        <taxon>Neopterygii</taxon>
        <taxon>Teleostei</taxon>
        <taxon>Neoteleostei</taxon>
        <taxon>Acanthomorphata</taxon>
        <taxon>Ovalentaria</taxon>
        <taxon>Atherinomorphae</taxon>
        <taxon>Cyprinodontiformes</taxon>
        <taxon>Goodeidae</taxon>
        <taxon>Ilyodon</taxon>
    </lineage>
</organism>
<protein>
    <submittedName>
        <fullName evidence="1">Uncharacterized protein</fullName>
    </submittedName>
</protein>
<reference evidence="1 2" key="1">
    <citation type="submission" date="2021-06" db="EMBL/GenBank/DDBJ databases">
        <authorList>
            <person name="Palmer J.M."/>
        </authorList>
    </citation>
    <scope>NUCLEOTIDE SEQUENCE [LARGE SCALE GENOMIC DNA]</scope>
    <source>
        <strain evidence="2">if_2019</strain>
        <tissue evidence="1">Muscle</tissue>
    </source>
</reference>
<evidence type="ECO:0000313" key="1">
    <source>
        <dbReference type="EMBL" id="MEQ2248674.1"/>
    </source>
</evidence>